<dbReference type="Gene3D" id="2.70.98.10">
    <property type="match status" value="1"/>
</dbReference>
<dbReference type="InterPro" id="IPR011013">
    <property type="entry name" value="Gal_mutarotase_sf_dom"/>
</dbReference>
<dbReference type="InterPro" id="IPR014718">
    <property type="entry name" value="GH-type_carb-bd"/>
</dbReference>
<dbReference type="RefSeq" id="WP_377046423.1">
    <property type="nucleotide sequence ID" value="NZ_JBHLUN010000017.1"/>
</dbReference>
<keyword evidence="2" id="KW-1185">Reference proteome</keyword>
<evidence type="ECO:0000313" key="1">
    <source>
        <dbReference type="EMBL" id="MFC0410668.1"/>
    </source>
</evidence>
<dbReference type="Pfam" id="PF01263">
    <property type="entry name" value="Aldose_epim"/>
    <property type="match status" value="1"/>
</dbReference>
<gene>
    <name evidence="1" type="ORF">ACFFGY_20665</name>
</gene>
<dbReference type="Proteomes" id="UP001589865">
    <property type="component" value="Unassembled WGS sequence"/>
</dbReference>
<sequence length="304" mass="32853">MSGAYPAAPPSPEAWAGALPLRAGAWEMVLLPAGGAIVASLRHAGRDVLLPVPEGIEPIAAKAGAFPMLPWCNRLDDGWLRWPGGEHRFPRNGAEDNTAIHGLARQGPWRVAEHDGHSARLVQDAPPLLPEDPSQPYRYVAELRFALSEPGLELGASVRNTAAAAMPFGMGWHPWFRRVPGMQLRMRADTALRPDARNMPEAVEPSSGASGPEANWIGLDGAFAGWDGVVEIDMPGLPLELRATGAWDGNFQLFAPRTREVVCLEPVSHVTDVSNRRQLARFGDMRLLAPGESMDAALTLRLRG</sequence>
<dbReference type="EMBL" id="JBHLUN010000017">
    <property type="protein sequence ID" value="MFC0410668.1"/>
    <property type="molecule type" value="Genomic_DNA"/>
</dbReference>
<protein>
    <submittedName>
        <fullName evidence="1">Aldose epimerase</fullName>
    </submittedName>
</protein>
<name>A0ABV6K1L1_9PROT</name>
<proteinExistence type="predicted"/>
<evidence type="ECO:0000313" key="2">
    <source>
        <dbReference type="Proteomes" id="UP001589865"/>
    </source>
</evidence>
<organism evidence="1 2">
    <name type="scientific">Roseomonas elaeocarpi</name>
    <dbReference type="NCBI Taxonomy" id="907779"/>
    <lineage>
        <taxon>Bacteria</taxon>
        <taxon>Pseudomonadati</taxon>
        <taxon>Pseudomonadota</taxon>
        <taxon>Alphaproteobacteria</taxon>
        <taxon>Acetobacterales</taxon>
        <taxon>Roseomonadaceae</taxon>
        <taxon>Roseomonas</taxon>
    </lineage>
</organism>
<comment type="caution">
    <text evidence="1">The sequence shown here is derived from an EMBL/GenBank/DDBJ whole genome shotgun (WGS) entry which is preliminary data.</text>
</comment>
<accession>A0ABV6K1L1</accession>
<reference evidence="1 2" key="1">
    <citation type="submission" date="2024-09" db="EMBL/GenBank/DDBJ databases">
        <authorList>
            <person name="Sun Q."/>
            <person name="Mori K."/>
        </authorList>
    </citation>
    <scope>NUCLEOTIDE SEQUENCE [LARGE SCALE GENOMIC DNA]</scope>
    <source>
        <strain evidence="1 2">TBRC 5777</strain>
    </source>
</reference>
<dbReference type="SUPFAM" id="SSF74650">
    <property type="entry name" value="Galactose mutarotase-like"/>
    <property type="match status" value="1"/>
</dbReference>
<dbReference type="InterPro" id="IPR008183">
    <property type="entry name" value="Aldose_1/G6P_1-epimerase"/>
</dbReference>